<evidence type="ECO:0000313" key="3">
    <source>
        <dbReference type="EMBL" id="RKO78942.1"/>
    </source>
</evidence>
<dbReference type="RefSeq" id="WP_033070784.1">
    <property type="nucleotide sequence ID" value="NZ_CP015749.1"/>
</dbReference>
<dbReference type="GeneID" id="45850998"/>
<proteinExistence type="predicted"/>
<evidence type="ECO:0000259" key="1">
    <source>
        <dbReference type="Pfam" id="PF13470"/>
    </source>
</evidence>
<name>A0A8B3FNB9_PECPM</name>
<sequence length="191" mass="21771">MNHSPYPVVLDACVIYPNMLRDLLMEVGKSGLYQPKWTATIHDEWQRNLVENVPDLTREKLKRVEDLMNKALPDALVTGFENLMEGVSLPDLDDRHVVAAAIRSDSEVIVTFNLKDFPKESLAEFDIEAIHPDEFIADLLDLNQALVLQAVQRQRARLKNPKKSVDEYFDILLKLGLPMTVKAITAYKLMI</sequence>
<dbReference type="Proteomes" id="UP000269665">
    <property type="component" value="Unassembled WGS sequence"/>
</dbReference>
<dbReference type="Pfam" id="PF26343">
    <property type="entry name" value="VapC50_C"/>
    <property type="match status" value="1"/>
</dbReference>
<gene>
    <name evidence="3" type="ORF">C5E00_20340</name>
</gene>
<dbReference type="KEGG" id="ppar:A8F97_16155"/>
<dbReference type="AlphaFoldDB" id="A0A8B3FNB9"/>
<organism evidence="3 4">
    <name type="scientific">Pectobacterium parmentieri</name>
    <dbReference type="NCBI Taxonomy" id="1905730"/>
    <lineage>
        <taxon>Bacteria</taxon>
        <taxon>Pseudomonadati</taxon>
        <taxon>Pseudomonadota</taxon>
        <taxon>Gammaproteobacteria</taxon>
        <taxon>Enterobacterales</taxon>
        <taxon>Pectobacteriaceae</taxon>
        <taxon>Pectobacterium</taxon>
    </lineage>
</organism>
<protein>
    <submittedName>
        <fullName evidence="3">PIN domain-containing protein</fullName>
    </submittedName>
</protein>
<dbReference type="Pfam" id="PF13470">
    <property type="entry name" value="PIN_3"/>
    <property type="match status" value="1"/>
</dbReference>
<comment type="caution">
    <text evidence="3">The sequence shown here is derived from an EMBL/GenBank/DDBJ whole genome shotgun (WGS) entry which is preliminary data.</text>
</comment>
<reference evidence="3 4" key="1">
    <citation type="journal article" date="2018" name="BMC Genomics">
        <title>High genomic variability in the plant pathogenic bacterium Pectobacterium parmentieri deciphered from de novo assembled complete genomes.</title>
        <authorList>
            <person name="Zoledowska S."/>
            <person name="Motyka-Pomagruk A."/>
            <person name="Sledz W."/>
            <person name="Mengoni A."/>
            <person name="Lojkowska E."/>
        </authorList>
    </citation>
    <scope>NUCLEOTIDE SEQUENCE [LARGE SCALE GENOMIC DNA]</scope>
    <source>
        <strain evidence="3 4">IFB5626</strain>
    </source>
</reference>
<evidence type="ECO:0000259" key="2">
    <source>
        <dbReference type="Pfam" id="PF26343"/>
    </source>
</evidence>
<feature type="domain" description="VapC50 C-terminal" evidence="2">
    <location>
        <begin position="132"/>
        <end position="184"/>
    </location>
</feature>
<dbReference type="InterPro" id="IPR058652">
    <property type="entry name" value="VapC50_C"/>
</dbReference>
<dbReference type="EMBL" id="PSZG01000001">
    <property type="protein sequence ID" value="RKO78942.1"/>
    <property type="molecule type" value="Genomic_DNA"/>
</dbReference>
<accession>A0A8B3FNB9</accession>
<dbReference type="OrthoDB" id="211933at2"/>
<feature type="domain" description="PIN" evidence="1">
    <location>
        <begin position="8"/>
        <end position="114"/>
    </location>
</feature>
<dbReference type="InterPro" id="IPR002716">
    <property type="entry name" value="PIN_dom"/>
</dbReference>
<evidence type="ECO:0000313" key="4">
    <source>
        <dbReference type="Proteomes" id="UP000269665"/>
    </source>
</evidence>